<evidence type="ECO:0000313" key="3">
    <source>
        <dbReference type="Proteomes" id="UP000270296"/>
    </source>
</evidence>
<evidence type="ECO:0000313" key="2">
    <source>
        <dbReference type="EMBL" id="VDO93593.1"/>
    </source>
</evidence>
<reference evidence="4" key="1">
    <citation type="submission" date="2016-06" db="UniProtKB">
        <authorList>
            <consortium name="WormBaseParasite"/>
        </authorList>
    </citation>
    <scope>IDENTIFICATION</scope>
</reference>
<sequence length="802" mass="88419">MKMFYTACCGSDRKHLDVPYSKPKPVISQPSAPTSNVSQASADQKYIELRPIPNVLKNGVPVPPPRKKHHLKDEEATAEMQSGQNAESRFSVKKHVSPFHKVNIKTKRFDRTLINHEDEAGNVKGKEKSLADIGVKTTTDEKEAPAKASVPLTLMKFGRLTKRSKSQKLDTPKAEIPTEHSRKPERKEKNATAFQEQILSSFKNLNLFSKGKAKHEKAKEKRVKQEIVKQEISNTNACFSSGSQLEKGTEEVKTGAVSRADLDMHIQKKEESSTIVIPVLNGGDMKVDQKVRDESEKHFTQDTDSKLGNGTSFGETVFEKPDEKQEGKSSSVSPRQKPAVLEVKAGTSSFAGNAKTETVSGPENELRPTAKTRHSKIRINSTSFGNKKSTENIVQDALLDIQINILSSRKTFALVYYPITVLRVQCDVWLDGSGKSSADRLVTSETSTTSTTVAAMSKEGEKSGIKENKRASTTGFDEQQCPKGDEQSSYPNALQHAAEDELVLGKVGFGTTCLNENDSRRITNILTTKNMVGDNDRDGFEEYKLNGYQKIEILVKNVGTSSYTVTLSKGDSPRSKLGPARKQSETSTVEINSSHLDNKVHDDMNPSSEKVLAPEMPIESSTTHSSQPQQSKAVKQKDTVNEGSEITRCKDKFKNIHINKGAKSTVVDKEDRGGAFETRMLLFNGEPVLQDVRERADETKPQLEKPPRRVMTSRTVQGPKESTSQEEPKPRPATSQAPFGTSPSEVVSSEDRVTPKRLEVATAENAAVALRKTTSNVEDTIPSFTTTDESPKHPHKCEPPAM</sequence>
<proteinExistence type="predicted"/>
<feature type="compositionally biased region" description="Polar residues" evidence="1">
    <location>
        <begin position="712"/>
        <end position="722"/>
    </location>
</feature>
<feature type="compositionally biased region" description="Basic and acidic residues" evidence="1">
    <location>
        <begin position="789"/>
        <end position="802"/>
    </location>
</feature>
<feature type="region of interest" description="Disordered" evidence="1">
    <location>
        <begin position="295"/>
        <end position="374"/>
    </location>
</feature>
<keyword evidence="3" id="KW-1185">Reference proteome</keyword>
<evidence type="ECO:0000313" key="4">
    <source>
        <dbReference type="WBParaSite" id="SBAD_0000126401-mRNA-1"/>
    </source>
</evidence>
<feature type="compositionally biased region" description="Basic and acidic residues" evidence="1">
    <location>
        <begin position="749"/>
        <end position="759"/>
    </location>
</feature>
<feature type="compositionally biased region" description="Low complexity" evidence="1">
    <location>
        <begin position="443"/>
        <end position="452"/>
    </location>
</feature>
<feature type="compositionally biased region" description="Basic and acidic residues" evidence="1">
    <location>
        <begin position="167"/>
        <end position="189"/>
    </location>
</feature>
<feature type="compositionally biased region" description="Basic and acidic residues" evidence="1">
    <location>
        <begin position="635"/>
        <end position="646"/>
    </location>
</feature>
<protein>
    <submittedName>
        <fullName evidence="4">AAA domain-containing protein</fullName>
    </submittedName>
</protein>
<feature type="region of interest" description="Disordered" evidence="1">
    <location>
        <begin position="161"/>
        <end position="189"/>
    </location>
</feature>
<dbReference type="Proteomes" id="UP000270296">
    <property type="component" value="Unassembled WGS sequence"/>
</dbReference>
<dbReference type="EMBL" id="UZAM01006749">
    <property type="protein sequence ID" value="VDO93593.1"/>
    <property type="molecule type" value="Genomic_DNA"/>
</dbReference>
<feature type="compositionally biased region" description="Polar residues" evidence="1">
    <location>
        <begin position="346"/>
        <end position="361"/>
    </location>
</feature>
<feature type="region of interest" description="Disordered" evidence="1">
    <location>
        <begin position="565"/>
        <end position="646"/>
    </location>
</feature>
<feature type="compositionally biased region" description="Basic and acidic residues" evidence="1">
    <location>
        <begin position="458"/>
        <end position="470"/>
    </location>
</feature>
<feature type="compositionally biased region" description="Polar residues" evidence="1">
    <location>
        <begin position="79"/>
        <end position="88"/>
    </location>
</feature>
<feature type="region of interest" description="Disordered" evidence="1">
    <location>
        <begin position="56"/>
        <end position="91"/>
    </location>
</feature>
<gene>
    <name evidence="2" type="ORF">SBAD_LOCUS1214</name>
</gene>
<feature type="region of interest" description="Disordered" evidence="1">
    <location>
        <begin position="435"/>
        <end position="490"/>
    </location>
</feature>
<feature type="compositionally biased region" description="Polar residues" evidence="1">
    <location>
        <begin position="733"/>
        <end position="747"/>
    </location>
</feature>
<feature type="region of interest" description="Disordered" evidence="1">
    <location>
        <begin position="692"/>
        <end position="802"/>
    </location>
</feature>
<feature type="compositionally biased region" description="Basic and acidic residues" evidence="1">
    <location>
        <begin position="692"/>
        <end position="707"/>
    </location>
</feature>
<name>A0A183IC70_9BILA</name>
<reference evidence="2 3" key="2">
    <citation type="submission" date="2018-11" db="EMBL/GenBank/DDBJ databases">
        <authorList>
            <consortium name="Pathogen Informatics"/>
        </authorList>
    </citation>
    <scope>NUCLEOTIDE SEQUENCE [LARGE SCALE GENOMIC DNA]</scope>
</reference>
<feature type="compositionally biased region" description="Low complexity" evidence="1">
    <location>
        <begin position="620"/>
        <end position="631"/>
    </location>
</feature>
<organism evidence="4">
    <name type="scientific">Soboliphyme baturini</name>
    <dbReference type="NCBI Taxonomy" id="241478"/>
    <lineage>
        <taxon>Eukaryota</taxon>
        <taxon>Metazoa</taxon>
        <taxon>Ecdysozoa</taxon>
        <taxon>Nematoda</taxon>
        <taxon>Enoplea</taxon>
        <taxon>Dorylaimia</taxon>
        <taxon>Dioctophymatida</taxon>
        <taxon>Dioctophymatoidea</taxon>
        <taxon>Soboliphymatidae</taxon>
        <taxon>Soboliphyme</taxon>
    </lineage>
</organism>
<feature type="compositionally biased region" description="Polar residues" evidence="1">
    <location>
        <begin position="585"/>
        <end position="595"/>
    </location>
</feature>
<evidence type="ECO:0000256" key="1">
    <source>
        <dbReference type="SAM" id="MobiDB-lite"/>
    </source>
</evidence>
<accession>A0A183IC70</accession>
<feature type="compositionally biased region" description="Basic and acidic residues" evidence="1">
    <location>
        <begin position="317"/>
        <end position="327"/>
    </location>
</feature>
<feature type="compositionally biased region" description="Polar residues" evidence="1">
    <location>
        <begin position="772"/>
        <end position="788"/>
    </location>
</feature>
<feature type="compositionally biased region" description="Basic and acidic residues" evidence="1">
    <location>
        <begin position="295"/>
        <end position="305"/>
    </location>
</feature>
<dbReference type="AlphaFoldDB" id="A0A183IC70"/>
<dbReference type="WBParaSite" id="SBAD_0000126401-mRNA-1">
    <property type="protein sequence ID" value="SBAD_0000126401-mRNA-1"/>
    <property type="gene ID" value="SBAD_0000126401"/>
</dbReference>